<dbReference type="EMBL" id="GGEC01087034">
    <property type="protein sequence ID" value="MBX67518.1"/>
    <property type="molecule type" value="Transcribed_RNA"/>
</dbReference>
<reference evidence="1" key="1">
    <citation type="submission" date="2018-02" db="EMBL/GenBank/DDBJ databases">
        <title>Rhizophora mucronata_Transcriptome.</title>
        <authorList>
            <person name="Meera S.P."/>
            <person name="Sreeshan A."/>
            <person name="Augustine A."/>
        </authorList>
    </citation>
    <scope>NUCLEOTIDE SEQUENCE</scope>
    <source>
        <tissue evidence="1">Leaf</tissue>
    </source>
</reference>
<organism evidence="1">
    <name type="scientific">Rhizophora mucronata</name>
    <name type="common">Asiatic mangrove</name>
    <dbReference type="NCBI Taxonomy" id="61149"/>
    <lineage>
        <taxon>Eukaryota</taxon>
        <taxon>Viridiplantae</taxon>
        <taxon>Streptophyta</taxon>
        <taxon>Embryophyta</taxon>
        <taxon>Tracheophyta</taxon>
        <taxon>Spermatophyta</taxon>
        <taxon>Magnoliopsida</taxon>
        <taxon>eudicotyledons</taxon>
        <taxon>Gunneridae</taxon>
        <taxon>Pentapetalae</taxon>
        <taxon>rosids</taxon>
        <taxon>fabids</taxon>
        <taxon>Malpighiales</taxon>
        <taxon>Rhizophoraceae</taxon>
        <taxon>Rhizophora</taxon>
    </lineage>
</organism>
<sequence>MWIMSTNSIVYFTFSKPASKNGMQK</sequence>
<name>A0A2P2QKH5_RHIMU</name>
<accession>A0A2P2QKH5</accession>
<evidence type="ECO:0000313" key="1">
    <source>
        <dbReference type="EMBL" id="MBX67518.1"/>
    </source>
</evidence>
<proteinExistence type="predicted"/>
<dbReference type="AlphaFoldDB" id="A0A2P2QKH5"/>
<protein>
    <submittedName>
        <fullName evidence="1">Uncharacterized protein</fullName>
    </submittedName>
</protein>